<dbReference type="Proteomes" id="UP001526143">
    <property type="component" value="Unassembled WGS sequence"/>
</dbReference>
<keyword evidence="3" id="KW-1185">Reference proteome</keyword>
<organism evidence="2 3">
    <name type="scientific">Plectonema radiosum NIES-515</name>
    <dbReference type="NCBI Taxonomy" id="2986073"/>
    <lineage>
        <taxon>Bacteria</taxon>
        <taxon>Bacillati</taxon>
        <taxon>Cyanobacteriota</taxon>
        <taxon>Cyanophyceae</taxon>
        <taxon>Oscillatoriophycideae</taxon>
        <taxon>Oscillatoriales</taxon>
        <taxon>Microcoleaceae</taxon>
        <taxon>Plectonema</taxon>
    </lineage>
</organism>
<keyword evidence="1" id="KW-1133">Transmembrane helix</keyword>
<feature type="transmembrane region" description="Helical" evidence="1">
    <location>
        <begin position="26"/>
        <end position="47"/>
    </location>
</feature>
<keyword evidence="1" id="KW-0472">Membrane</keyword>
<comment type="caution">
    <text evidence="2">The sequence shown here is derived from an EMBL/GenBank/DDBJ whole genome shotgun (WGS) entry which is preliminary data.</text>
</comment>
<dbReference type="EMBL" id="JAOWRF010000309">
    <property type="protein sequence ID" value="MCV3216096.1"/>
    <property type="molecule type" value="Genomic_DNA"/>
</dbReference>
<reference evidence="2 3" key="1">
    <citation type="submission" date="2022-10" db="EMBL/GenBank/DDBJ databases">
        <title>Identification of biosynthetic pathway for the production of the potent trypsin inhibitor radiosumin.</title>
        <authorList>
            <person name="Fewer D.P."/>
            <person name="Delbaje E."/>
            <person name="Ouyang X."/>
            <person name="Agostino P.D."/>
            <person name="Wahlsten M."/>
            <person name="Jokela J."/>
            <person name="Permi P."/>
            <person name="Haapaniemi E."/>
            <person name="Koistinen H."/>
        </authorList>
    </citation>
    <scope>NUCLEOTIDE SEQUENCE [LARGE SCALE GENOMIC DNA]</scope>
    <source>
        <strain evidence="2 3">NIES-515</strain>
    </source>
</reference>
<sequence>MVNNLLGYAVSATPSVIYKFMKIAKLILLAFPVVVASILMLALPAAASIVNAPATEQVTLVSTQPIAESMTLNLTQESNPIKDQLGCSCPSCVQANSQLLQGKLPFVGI</sequence>
<evidence type="ECO:0000313" key="2">
    <source>
        <dbReference type="EMBL" id="MCV3216096.1"/>
    </source>
</evidence>
<proteinExistence type="predicted"/>
<evidence type="ECO:0000313" key="3">
    <source>
        <dbReference type="Proteomes" id="UP001526143"/>
    </source>
</evidence>
<name>A0ABT3B3Z8_9CYAN</name>
<accession>A0ABT3B3Z8</accession>
<dbReference type="RefSeq" id="WP_263747743.1">
    <property type="nucleotide sequence ID" value="NZ_JAOWRF010000309.1"/>
</dbReference>
<evidence type="ECO:0000256" key="1">
    <source>
        <dbReference type="SAM" id="Phobius"/>
    </source>
</evidence>
<gene>
    <name evidence="2" type="ORF">OGM63_21725</name>
</gene>
<keyword evidence="1" id="KW-0812">Transmembrane</keyword>
<protein>
    <submittedName>
        <fullName evidence="2">Uncharacterized protein</fullName>
    </submittedName>
</protein>